<organism evidence="2 3">
    <name type="scientific">Plakobranchus ocellatus</name>
    <dbReference type="NCBI Taxonomy" id="259542"/>
    <lineage>
        <taxon>Eukaryota</taxon>
        <taxon>Metazoa</taxon>
        <taxon>Spiralia</taxon>
        <taxon>Lophotrochozoa</taxon>
        <taxon>Mollusca</taxon>
        <taxon>Gastropoda</taxon>
        <taxon>Heterobranchia</taxon>
        <taxon>Euthyneura</taxon>
        <taxon>Panpulmonata</taxon>
        <taxon>Sacoglossa</taxon>
        <taxon>Placobranchoidea</taxon>
        <taxon>Plakobranchidae</taxon>
        <taxon>Plakobranchus</taxon>
    </lineage>
</organism>
<accession>A0AAV4C8U6</accession>
<evidence type="ECO:0000313" key="3">
    <source>
        <dbReference type="Proteomes" id="UP000735302"/>
    </source>
</evidence>
<dbReference type="InterPro" id="IPR008952">
    <property type="entry name" value="Tetraspanin_EC2_sf"/>
</dbReference>
<evidence type="ECO:0000313" key="2">
    <source>
        <dbReference type="EMBL" id="GFO28100.1"/>
    </source>
</evidence>
<dbReference type="GO" id="GO:0016020">
    <property type="term" value="C:membrane"/>
    <property type="evidence" value="ECO:0007669"/>
    <property type="project" value="InterPro"/>
</dbReference>
<dbReference type="Proteomes" id="UP000735302">
    <property type="component" value="Unassembled WGS sequence"/>
</dbReference>
<protein>
    <submittedName>
        <fullName evidence="2">Tetraspanin</fullName>
    </submittedName>
</protein>
<name>A0AAV4C8U6_9GAST</name>
<feature type="transmembrane region" description="Helical" evidence="1">
    <location>
        <begin position="44"/>
        <end position="65"/>
    </location>
</feature>
<gene>
    <name evidence="2" type="ORF">PoB_005460500</name>
</gene>
<evidence type="ECO:0000256" key="1">
    <source>
        <dbReference type="SAM" id="Phobius"/>
    </source>
</evidence>
<keyword evidence="1" id="KW-1133">Transmembrane helix</keyword>
<dbReference type="SUPFAM" id="SSF48652">
    <property type="entry name" value="Tetraspanin"/>
    <property type="match status" value="1"/>
</dbReference>
<sequence length="269" mass="31146">MIVFLFSSQQDIGEMLIGFHGVYLLCVFMYMSYPVHAIQFTLPIGSLLTGVIAFAEVSVVNIAFAPSLIDRAEIKDDLVLKLRKDYFFKGNNDFSISYDYFSIWLQCCGISDRSDFQTAGLERQKGKTKVDLQVAPTCCEEKLFSVASGLKVDQCIESGETNIYQIGCFSKLVDYIKKMCKYYAIVIWIHLVDCCIHSYLYKQRVTYLVRVMDYKAEKQREAAVRHSQDQRGEEETTWVRFSALSLTRHKYSTLNMSARARNFTFEWFY</sequence>
<keyword evidence="1" id="KW-0472">Membrane</keyword>
<keyword evidence="3" id="KW-1185">Reference proteome</keyword>
<proteinExistence type="predicted"/>
<dbReference type="AlphaFoldDB" id="A0AAV4C8U6"/>
<dbReference type="EMBL" id="BLXT01006003">
    <property type="protein sequence ID" value="GFO28100.1"/>
    <property type="molecule type" value="Genomic_DNA"/>
</dbReference>
<feature type="transmembrane region" description="Helical" evidence="1">
    <location>
        <begin position="12"/>
        <end position="32"/>
    </location>
</feature>
<keyword evidence="1" id="KW-0812">Transmembrane</keyword>
<reference evidence="2 3" key="1">
    <citation type="journal article" date="2021" name="Elife">
        <title>Chloroplast acquisition without the gene transfer in kleptoplastic sea slugs, Plakobranchus ocellatus.</title>
        <authorList>
            <person name="Maeda T."/>
            <person name="Takahashi S."/>
            <person name="Yoshida T."/>
            <person name="Shimamura S."/>
            <person name="Takaki Y."/>
            <person name="Nagai Y."/>
            <person name="Toyoda A."/>
            <person name="Suzuki Y."/>
            <person name="Arimoto A."/>
            <person name="Ishii H."/>
            <person name="Satoh N."/>
            <person name="Nishiyama T."/>
            <person name="Hasebe M."/>
            <person name="Maruyama T."/>
            <person name="Minagawa J."/>
            <person name="Obokata J."/>
            <person name="Shigenobu S."/>
        </authorList>
    </citation>
    <scope>NUCLEOTIDE SEQUENCE [LARGE SCALE GENOMIC DNA]</scope>
</reference>
<comment type="caution">
    <text evidence="2">The sequence shown here is derived from an EMBL/GenBank/DDBJ whole genome shotgun (WGS) entry which is preliminary data.</text>
</comment>